<dbReference type="Proteomes" id="UP001419268">
    <property type="component" value="Unassembled WGS sequence"/>
</dbReference>
<name>A0AAP0HY83_9MAGN</name>
<gene>
    <name evidence="1" type="ORF">Scep_022907</name>
</gene>
<dbReference type="AlphaFoldDB" id="A0AAP0HY83"/>
<evidence type="ECO:0000313" key="1">
    <source>
        <dbReference type="EMBL" id="KAK9106063.1"/>
    </source>
</evidence>
<reference evidence="1 2" key="1">
    <citation type="submission" date="2024-01" db="EMBL/GenBank/DDBJ databases">
        <title>Genome assemblies of Stephania.</title>
        <authorList>
            <person name="Yang L."/>
        </authorList>
    </citation>
    <scope>NUCLEOTIDE SEQUENCE [LARGE SCALE GENOMIC DNA]</scope>
    <source>
        <strain evidence="1">JXDWG</strain>
        <tissue evidence="1">Leaf</tissue>
    </source>
</reference>
<proteinExistence type="predicted"/>
<organism evidence="1 2">
    <name type="scientific">Stephania cephalantha</name>
    <dbReference type="NCBI Taxonomy" id="152367"/>
    <lineage>
        <taxon>Eukaryota</taxon>
        <taxon>Viridiplantae</taxon>
        <taxon>Streptophyta</taxon>
        <taxon>Embryophyta</taxon>
        <taxon>Tracheophyta</taxon>
        <taxon>Spermatophyta</taxon>
        <taxon>Magnoliopsida</taxon>
        <taxon>Ranunculales</taxon>
        <taxon>Menispermaceae</taxon>
        <taxon>Menispermoideae</taxon>
        <taxon>Cissampelideae</taxon>
        <taxon>Stephania</taxon>
    </lineage>
</organism>
<keyword evidence="2" id="KW-1185">Reference proteome</keyword>
<evidence type="ECO:0000313" key="2">
    <source>
        <dbReference type="Proteomes" id="UP001419268"/>
    </source>
</evidence>
<comment type="caution">
    <text evidence="1">The sequence shown here is derived from an EMBL/GenBank/DDBJ whole genome shotgun (WGS) entry which is preliminary data.</text>
</comment>
<dbReference type="EMBL" id="JBBNAG010000009">
    <property type="protein sequence ID" value="KAK9106063.1"/>
    <property type="molecule type" value="Genomic_DNA"/>
</dbReference>
<protein>
    <submittedName>
        <fullName evidence="1">Uncharacterized protein</fullName>
    </submittedName>
</protein>
<sequence>MLVEAIQKRPWDLVDISPSSPHRIRKRAPRVQVRVPSRVCTIELLRLNGTHPRRNAYLYPAGRAFESCGGVGGGNIHEVPWALLDSPTHTQKRLNGTGLDGLTYLYPRGVRSSAGRGKYPRGPMGVSDSFDKTKRSIGRVGSHKKRHLYFGAHDTAALFGLRTPDY</sequence>
<accession>A0AAP0HY83</accession>